<proteinExistence type="predicted"/>
<sequence length="103" mass="11280">MRCIKIIIIIIVVVVVNMDNPSINLLFSLSCGCIFLSSTTGNDGITLLIRGLSVCLDLTIIVSSRNEDSAVLQRDKNNNSSDCYICCYRSNVFVSARRCGKVS</sequence>
<dbReference type="RefSeq" id="XP_002774084.1">
    <property type="nucleotide sequence ID" value="XM_002774038.1"/>
</dbReference>
<gene>
    <name evidence="2" type="ORF">Pmar_PMAR011956</name>
</gene>
<dbReference type="InParanoid" id="C5LBS9"/>
<keyword evidence="1" id="KW-0732">Signal</keyword>
<organism evidence="3">
    <name type="scientific">Perkinsus marinus (strain ATCC 50983 / TXsc)</name>
    <dbReference type="NCBI Taxonomy" id="423536"/>
    <lineage>
        <taxon>Eukaryota</taxon>
        <taxon>Sar</taxon>
        <taxon>Alveolata</taxon>
        <taxon>Perkinsozoa</taxon>
        <taxon>Perkinsea</taxon>
        <taxon>Perkinsida</taxon>
        <taxon>Perkinsidae</taxon>
        <taxon>Perkinsus</taxon>
    </lineage>
</organism>
<protein>
    <recommendedName>
        <fullName evidence="4">Secreted protein</fullName>
    </recommendedName>
</protein>
<dbReference type="PROSITE" id="PS51257">
    <property type="entry name" value="PROKAR_LIPOPROTEIN"/>
    <property type="match status" value="1"/>
</dbReference>
<dbReference type="GeneID" id="9064629"/>
<evidence type="ECO:0008006" key="4">
    <source>
        <dbReference type="Google" id="ProtNLM"/>
    </source>
</evidence>
<reference evidence="2 3" key="1">
    <citation type="submission" date="2008-07" db="EMBL/GenBank/DDBJ databases">
        <authorList>
            <person name="El-Sayed N."/>
            <person name="Caler E."/>
            <person name="Inman J."/>
            <person name="Amedeo P."/>
            <person name="Hass B."/>
            <person name="Wortman J."/>
        </authorList>
    </citation>
    <scope>NUCLEOTIDE SEQUENCE [LARGE SCALE GENOMIC DNA]</scope>
    <source>
        <strain evidence="3">ATCC 50983 / TXsc</strain>
    </source>
</reference>
<feature type="signal peptide" evidence="1">
    <location>
        <begin position="1"/>
        <end position="18"/>
    </location>
</feature>
<evidence type="ECO:0000256" key="1">
    <source>
        <dbReference type="SAM" id="SignalP"/>
    </source>
</evidence>
<dbReference type="AlphaFoldDB" id="C5LBS9"/>
<name>C5LBS9_PERM5</name>
<evidence type="ECO:0000313" key="3">
    <source>
        <dbReference type="Proteomes" id="UP000007800"/>
    </source>
</evidence>
<dbReference type="EMBL" id="GG680918">
    <property type="protein sequence ID" value="EER05900.1"/>
    <property type="molecule type" value="Genomic_DNA"/>
</dbReference>
<accession>C5LBS9</accession>
<feature type="chain" id="PRO_5002953047" description="Secreted protein" evidence="1">
    <location>
        <begin position="19"/>
        <end position="103"/>
    </location>
</feature>
<keyword evidence="3" id="KW-1185">Reference proteome</keyword>
<dbReference type="Proteomes" id="UP000007800">
    <property type="component" value="Unassembled WGS sequence"/>
</dbReference>
<evidence type="ECO:0000313" key="2">
    <source>
        <dbReference type="EMBL" id="EER05900.1"/>
    </source>
</evidence>